<feature type="compositionally biased region" description="Low complexity" evidence="1">
    <location>
        <begin position="320"/>
        <end position="352"/>
    </location>
</feature>
<feature type="compositionally biased region" description="Low complexity" evidence="1">
    <location>
        <begin position="659"/>
        <end position="670"/>
    </location>
</feature>
<accession>A0AAW1PZD7</accession>
<reference evidence="3 4" key="1">
    <citation type="journal article" date="2024" name="Nat. Commun.">
        <title>Phylogenomics reveals the evolutionary origins of lichenization in chlorophyte algae.</title>
        <authorList>
            <person name="Puginier C."/>
            <person name="Libourel C."/>
            <person name="Otte J."/>
            <person name="Skaloud P."/>
            <person name="Haon M."/>
            <person name="Grisel S."/>
            <person name="Petersen M."/>
            <person name="Berrin J.G."/>
            <person name="Delaux P.M."/>
            <person name="Dal Grande F."/>
            <person name="Keller J."/>
        </authorList>
    </citation>
    <scope>NUCLEOTIDE SEQUENCE [LARGE SCALE GENOMIC DNA]</scope>
    <source>
        <strain evidence="3 4">SAG 2036</strain>
    </source>
</reference>
<protein>
    <recommendedName>
        <fullName evidence="2">GBF-interacting protein 1 N-terminal domain-containing protein</fullName>
    </recommendedName>
</protein>
<feature type="compositionally biased region" description="Low complexity" evidence="1">
    <location>
        <begin position="128"/>
        <end position="138"/>
    </location>
</feature>
<feature type="region of interest" description="Disordered" evidence="1">
    <location>
        <begin position="600"/>
        <end position="619"/>
    </location>
</feature>
<comment type="caution">
    <text evidence="3">The sequence shown here is derived from an EMBL/GenBank/DDBJ whole genome shotgun (WGS) entry which is preliminary data.</text>
</comment>
<feature type="compositionally biased region" description="Basic and acidic residues" evidence="1">
    <location>
        <begin position="105"/>
        <end position="126"/>
    </location>
</feature>
<feature type="region of interest" description="Disordered" evidence="1">
    <location>
        <begin position="55"/>
        <end position="437"/>
    </location>
</feature>
<name>A0AAW1PZD7_9CHLO</name>
<feature type="compositionally biased region" description="Low complexity" evidence="1">
    <location>
        <begin position="605"/>
        <end position="614"/>
    </location>
</feature>
<feature type="region of interest" description="Disordered" evidence="1">
    <location>
        <begin position="777"/>
        <end position="821"/>
    </location>
</feature>
<evidence type="ECO:0000313" key="3">
    <source>
        <dbReference type="EMBL" id="KAK9815005.1"/>
    </source>
</evidence>
<dbReference type="EMBL" id="JALJOQ010000001">
    <property type="protein sequence ID" value="KAK9815005.1"/>
    <property type="molecule type" value="Genomic_DNA"/>
</dbReference>
<feature type="compositionally biased region" description="Polar residues" evidence="1">
    <location>
        <begin position="422"/>
        <end position="436"/>
    </location>
</feature>
<feature type="compositionally biased region" description="Basic and acidic residues" evidence="1">
    <location>
        <begin position="151"/>
        <end position="164"/>
    </location>
</feature>
<evidence type="ECO:0000313" key="4">
    <source>
        <dbReference type="Proteomes" id="UP001465755"/>
    </source>
</evidence>
<feature type="compositionally biased region" description="Basic and acidic residues" evidence="1">
    <location>
        <begin position="76"/>
        <end position="96"/>
    </location>
</feature>
<dbReference type="InterPro" id="IPR009719">
    <property type="entry name" value="GIP1_N"/>
</dbReference>
<evidence type="ECO:0000259" key="2">
    <source>
        <dbReference type="Pfam" id="PF06972"/>
    </source>
</evidence>
<dbReference type="SUPFAM" id="SSF46934">
    <property type="entry name" value="UBA-like"/>
    <property type="match status" value="1"/>
</dbReference>
<gene>
    <name evidence="3" type="ORF">WJX73_004668</name>
</gene>
<dbReference type="AlphaFoldDB" id="A0AAW1PZD7"/>
<dbReference type="Proteomes" id="UP001465755">
    <property type="component" value="Unassembled WGS sequence"/>
</dbReference>
<feature type="region of interest" description="Disordered" evidence="1">
    <location>
        <begin position="659"/>
        <end position="681"/>
    </location>
</feature>
<sequence length="876" mass="89506">MATRARRGSGTTASAKDNGKDTHLERKVEAIREATGAAEEDIKLMLAECNNDVNETTSRLIDNPFTEVKTKKSTAKAREEGRNKEGSKVIEMRRPDAGGSGRGRGRGERPGRSFDRSGDRPHDRARSGRGPSPSISSSKPHENGAVASETSVDRDHLHAEEDKPIAAPIQRPTYSRAPGPASAASTADHSYHEPIRAAPGTPGAPLMSDLFKKKDPPAPRPPPAAIAPPSSSMQPGGDILDKPAPHSDLAALGGQAISPPTVNPKQIRPPSSAVASTSASTHGPAVPSSSHPASALSHQDAQVQAPGSKVSGGAAPSRYSTETSPPAVSSTATSAWGPPKSSIPPASASSPPVGIQPPQASLLGSGSGNIGSSLLSSLQASHTVAQPPAASDGLRLTAMSSSVDVPTRSPAKQRGALDLLSSEMSRSQPRAASNAASGDLSFQFGQFSLNPGAPVGSSFGSGFDLGRESLHQGAASLPAGSPSLHSLSASVSSAAAAAGQPFHKAPPSSGVDFSSSVGAPHRQTGFAPGFGPPITSTSGAGPPHQHHHHQQHQDAQRGDALASSSSSADEGLQGAPHAGGYKSADTAQAYAGGSSYSLPFSGAAQPQQQHQQQQSGAGVNPYAAIESSAQAANASATAQKSFDLGASYQGMYGAAALHHQQQQLQQQQQQPHANMPQMGSYGNVPPGMSNYAPYANYNPHAAAYAAGGMYSQPSAPYGYMPPYGAGGYSTPQSSFTPGMQHYGGVNSAYGAGHASSNPAHAKYSTYGQGYSGNGYDDGSSSTPGLAGAYAPHHGAAALPQGGPGKVGGVDPSSHGMHGQHQGLYAPHQQQQPYPNSARGMDYYGHAAYQGDQQGFDARRNYASHGHYPQGGPYKNS</sequence>
<organism evidence="3 4">
    <name type="scientific">Symbiochloris irregularis</name>
    <dbReference type="NCBI Taxonomy" id="706552"/>
    <lineage>
        <taxon>Eukaryota</taxon>
        <taxon>Viridiplantae</taxon>
        <taxon>Chlorophyta</taxon>
        <taxon>core chlorophytes</taxon>
        <taxon>Trebouxiophyceae</taxon>
        <taxon>Trebouxiales</taxon>
        <taxon>Trebouxiaceae</taxon>
        <taxon>Symbiochloris</taxon>
    </lineage>
</organism>
<feature type="region of interest" description="Disordered" evidence="1">
    <location>
        <begin position="856"/>
        <end position="876"/>
    </location>
</feature>
<feature type="compositionally biased region" description="Low complexity" evidence="1">
    <location>
        <begin position="777"/>
        <end position="799"/>
    </location>
</feature>
<dbReference type="Pfam" id="PF06972">
    <property type="entry name" value="GIP1_N"/>
    <property type="match status" value="1"/>
</dbReference>
<evidence type="ECO:0000256" key="1">
    <source>
        <dbReference type="SAM" id="MobiDB-lite"/>
    </source>
</evidence>
<proteinExistence type="predicted"/>
<feature type="compositionally biased region" description="Low complexity" evidence="1">
    <location>
        <begin position="271"/>
        <end position="298"/>
    </location>
</feature>
<keyword evidence="4" id="KW-1185">Reference proteome</keyword>
<feature type="region of interest" description="Disordered" evidence="1">
    <location>
        <begin position="500"/>
        <end position="580"/>
    </location>
</feature>
<dbReference type="InterPro" id="IPR009060">
    <property type="entry name" value="UBA-like_sf"/>
</dbReference>
<feature type="region of interest" description="Disordered" evidence="1">
    <location>
        <begin position="1"/>
        <end position="26"/>
    </location>
</feature>
<feature type="compositionally biased region" description="Basic and acidic residues" evidence="1">
    <location>
        <begin position="17"/>
        <end position="26"/>
    </location>
</feature>
<feature type="domain" description="GBF-interacting protein 1 N-terminal" evidence="2">
    <location>
        <begin position="26"/>
        <end position="73"/>
    </location>
</feature>